<comment type="caution">
    <text evidence="3">The sequence shown here is derived from an EMBL/GenBank/DDBJ whole genome shotgun (WGS) entry which is preliminary data.</text>
</comment>
<evidence type="ECO:0000256" key="1">
    <source>
        <dbReference type="SAM" id="Phobius"/>
    </source>
</evidence>
<evidence type="ECO:0000313" key="4">
    <source>
        <dbReference type="Proteomes" id="UP001501138"/>
    </source>
</evidence>
<evidence type="ECO:0000256" key="2">
    <source>
        <dbReference type="SAM" id="SignalP"/>
    </source>
</evidence>
<evidence type="ECO:0000313" key="3">
    <source>
        <dbReference type="EMBL" id="GAA1735608.1"/>
    </source>
</evidence>
<keyword evidence="1" id="KW-1133">Transmembrane helix</keyword>
<feature type="transmembrane region" description="Helical" evidence="1">
    <location>
        <begin position="625"/>
        <end position="651"/>
    </location>
</feature>
<feature type="signal peptide" evidence="2">
    <location>
        <begin position="1"/>
        <end position="24"/>
    </location>
</feature>
<gene>
    <name evidence="3" type="ORF">GCM10009809_33500</name>
</gene>
<keyword evidence="2" id="KW-0732">Signal</keyword>
<dbReference type="Proteomes" id="UP001501138">
    <property type="component" value="Unassembled WGS sequence"/>
</dbReference>
<feature type="chain" id="PRO_5045122604" description="Peptidase MA superfamily protein" evidence="2">
    <location>
        <begin position="25"/>
        <end position="662"/>
    </location>
</feature>
<keyword evidence="4" id="KW-1185">Reference proteome</keyword>
<accession>A0ABN2JQM4</accession>
<name>A0ABN2JQM4_9MICO</name>
<keyword evidence="1" id="KW-0472">Membrane</keyword>
<proteinExistence type="predicted"/>
<protein>
    <recommendedName>
        <fullName evidence="5">Peptidase MA superfamily protein</fullName>
    </recommendedName>
</protein>
<dbReference type="EMBL" id="BAAAPM010000008">
    <property type="protein sequence ID" value="GAA1735608.1"/>
    <property type="molecule type" value="Genomic_DNA"/>
</dbReference>
<dbReference type="RefSeq" id="WP_344249792.1">
    <property type="nucleotide sequence ID" value="NZ_BAAAPM010000008.1"/>
</dbReference>
<sequence>MHAPTDRPPRVRAVRRLVTTAALAASLAAGLAVVPVVGAPSAAADEGLDETTRSRYELRASAGEVRAVVTTTIRNATPAQGNLLYYYDRYGIPLPAGATDVRATSAGTALPVQVRGTEDPSTAVAVASFPSLYYGSTRTIEWSFLVPGEPVRSEDDTRVGRGYATFTVQASGDPGQVSVEVVLPSAMTFDATLDGFTSERHGRTTTYRATQGVDAQGVWAVVSARDPRQVDERRVTAGGATLTLQGFPGDERWLRFAERGVGRGVPALEDVVGHEWPGGLDMVREDVSPQARGYAWFDAGSDEIVVPEDLDAALLFHELSHAWFNPDEIAGRWLYEGLAEVVAHRVADDVGAEGSAPRPVPDRDSAAALPLTAWAEAETSAEVEQYAYAASSAAVGRLLRGLDDETFTRVVAAAYAGESAYEAPGDTGHHRARTQWRRFLDLVEVRGGVTGAAKVYRTWVLDGRQRGELRARAAARADYAALDEADGAWRPPLGLRAEMTEWSFDDAARITSALRDAPALAGEVQDAARDAGVRVPAVVRAAYEDANDADAYAALGATLPQAVRAVTAVGEATTAAGAERDLVSALGAAVLALDPAAQRASAALDAGDLGAAEAGADGVQARAGWATWTGIGLVLAVLVVLGGAVGGVAVARRRRGARAVPP</sequence>
<reference evidence="3 4" key="1">
    <citation type="journal article" date="2019" name="Int. J. Syst. Evol. Microbiol.">
        <title>The Global Catalogue of Microorganisms (GCM) 10K type strain sequencing project: providing services to taxonomists for standard genome sequencing and annotation.</title>
        <authorList>
            <consortium name="The Broad Institute Genomics Platform"/>
            <consortium name="The Broad Institute Genome Sequencing Center for Infectious Disease"/>
            <person name="Wu L."/>
            <person name="Ma J."/>
        </authorList>
    </citation>
    <scope>NUCLEOTIDE SEQUENCE [LARGE SCALE GENOMIC DNA]</scope>
    <source>
        <strain evidence="3 4">JCM 15589</strain>
    </source>
</reference>
<keyword evidence="1" id="KW-0812">Transmembrane</keyword>
<organism evidence="3 4">
    <name type="scientific">Isoptericola hypogeus</name>
    <dbReference type="NCBI Taxonomy" id="300179"/>
    <lineage>
        <taxon>Bacteria</taxon>
        <taxon>Bacillati</taxon>
        <taxon>Actinomycetota</taxon>
        <taxon>Actinomycetes</taxon>
        <taxon>Micrococcales</taxon>
        <taxon>Promicromonosporaceae</taxon>
        <taxon>Isoptericola</taxon>
    </lineage>
</organism>
<evidence type="ECO:0008006" key="5">
    <source>
        <dbReference type="Google" id="ProtNLM"/>
    </source>
</evidence>